<evidence type="ECO:0000313" key="6">
    <source>
        <dbReference type="Proteomes" id="UP001500353"/>
    </source>
</evidence>
<evidence type="ECO:0000256" key="2">
    <source>
        <dbReference type="SAM" id="Coils"/>
    </source>
</evidence>
<dbReference type="Pfam" id="PF18962">
    <property type="entry name" value="Por_Secre_tail"/>
    <property type="match status" value="1"/>
</dbReference>
<evidence type="ECO:0000313" key="5">
    <source>
        <dbReference type="EMBL" id="GAA5100835.1"/>
    </source>
</evidence>
<sequence>MFNALILLENNQTINIIIMKKSLFNAKNLIAVAMIFSTGAVNAQWLTTGNAGTTTASYAGTTGATAFYLRTNGATAIPGQAILNEFGSFIVDGDNNTNIVKTKGSIAVGASNNLGAGAGSSLVSGWGNNLAAAGGANLIAGQDNVVLNNAGKSVALGWKNIIRNANQFAIGVGIDLTNFYSGGFGVDLAATGDRSFVIGSGTGGTKLTNSIPRSIMFGMSPTSTMLIVDQSVGVRTTTPTANFHTVGTVRHQGLPSGSGRALVVDNDGNVMVATSTITRQANSEIDYQGQIDELKNEIKELKELLKQNKMSVDLSSASNEPKLYQNAPNPGRGETTIKYYLPKDSKDASILIYNISGQLVKTIALREKGNGSINISGIQGGSYVYNLNVDGKNIDTKKMLIQD</sequence>
<dbReference type="NCBIfam" id="TIGR04183">
    <property type="entry name" value="Por_Secre_tail"/>
    <property type="match status" value="1"/>
</dbReference>
<dbReference type="InterPro" id="IPR011049">
    <property type="entry name" value="Serralysin-like_metalloprot_C"/>
</dbReference>
<keyword evidence="1 3" id="KW-0732">Signal</keyword>
<dbReference type="Gene3D" id="2.60.40.4070">
    <property type="match status" value="1"/>
</dbReference>
<evidence type="ECO:0000256" key="1">
    <source>
        <dbReference type="ARBA" id="ARBA00022729"/>
    </source>
</evidence>
<protein>
    <recommendedName>
        <fullName evidence="4">Secretion system C-terminal sorting domain-containing protein</fullName>
    </recommendedName>
</protein>
<gene>
    <name evidence="5" type="ORF">GCM10023210_39740</name>
</gene>
<proteinExistence type="predicted"/>
<feature type="domain" description="Secretion system C-terminal sorting" evidence="4">
    <location>
        <begin position="328"/>
        <end position="401"/>
    </location>
</feature>
<feature type="signal peptide" evidence="3">
    <location>
        <begin position="1"/>
        <end position="43"/>
    </location>
</feature>
<evidence type="ECO:0000259" key="4">
    <source>
        <dbReference type="Pfam" id="PF18962"/>
    </source>
</evidence>
<dbReference type="Gene3D" id="2.150.10.10">
    <property type="entry name" value="Serralysin-like metalloprotease, C-terminal"/>
    <property type="match status" value="1"/>
</dbReference>
<name>A0ABP9MUR7_9FLAO</name>
<dbReference type="Proteomes" id="UP001500353">
    <property type="component" value="Unassembled WGS sequence"/>
</dbReference>
<reference evidence="6" key="1">
    <citation type="journal article" date="2019" name="Int. J. Syst. Evol. Microbiol.">
        <title>The Global Catalogue of Microorganisms (GCM) 10K type strain sequencing project: providing services to taxonomists for standard genome sequencing and annotation.</title>
        <authorList>
            <consortium name="The Broad Institute Genomics Platform"/>
            <consortium name="The Broad Institute Genome Sequencing Center for Infectious Disease"/>
            <person name="Wu L."/>
            <person name="Ma J."/>
        </authorList>
    </citation>
    <scope>NUCLEOTIDE SEQUENCE [LARGE SCALE GENOMIC DNA]</scope>
    <source>
        <strain evidence="6">JCM 18019</strain>
    </source>
</reference>
<dbReference type="InterPro" id="IPR026444">
    <property type="entry name" value="Secre_tail"/>
</dbReference>
<keyword evidence="2" id="KW-0175">Coiled coil</keyword>
<accession>A0ABP9MUR7</accession>
<feature type="chain" id="PRO_5047044337" description="Secretion system C-terminal sorting domain-containing protein" evidence="3">
    <location>
        <begin position="44"/>
        <end position="403"/>
    </location>
</feature>
<organism evidence="5 6">
    <name type="scientific">Chryseobacterium ginsengisoli</name>
    <dbReference type="NCBI Taxonomy" id="363853"/>
    <lineage>
        <taxon>Bacteria</taxon>
        <taxon>Pseudomonadati</taxon>
        <taxon>Bacteroidota</taxon>
        <taxon>Flavobacteriia</taxon>
        <taxon>Flavobacteriales</taxon>
        <taxon>Weeksellaceae</taxon>
        <taxon>Chryseobacterium group</taxon>
        <taxon>Chryseobacterium</taxon>
    </lineage>
</organism>
<feature type="coiled-coil region" evidence="2">
    <location>
        <begin position="284"/>
        <end position="311"/>
    </location>
</feature>
<keyword evidence="6" id="KW-1185">Reference proteome</keyword>
<dbReference type="EMBL" id="BAABHX010000009">
    <property type="protein sequence ID" value="GAA5100835.1"/>
    <property type="molecule type" value="Genomic_DNA"/>
</dbReference>
<comment type="caution">
    <text evidence="5">The sequence shown here is derived from an EMBL/GenBank/DDBJ whole genome shotgun (WGS) entry which is preliminary data.</text>
</comment>
<evidence type="ECO:0000256" key="3">
    <source>
        <dbReference type="SAM" id="SignalP"/>
    </source>
</evidence>